<gene>
    <name evidence="1" type="ORF">FQN60_012872</name>
</gene>
<comment type="caution">
    <text evidence="1">The sequence shown here is derived from an EMBL/GenBank/DDBJ whole genome shotgun (WGS) entry which is preliminary data.</text>
</comment>
<proteinExistence type="predicted"/>
<dbReference type="Proteomes" id="UP000327493">
    <property type="component" value="Chromosome 9"/>
</dbReference>
<evidence type="ECO:0000313" key="1">
    <source>
        <dbReference type="EMBL" id="KAA8589507.1"/>
    </source>
</evidence>
<keyword evidence="2" id="KW-1185">Reference proteome</keyword>
<name>A0A5J5D608_9PERO</name>
<dbReference type="EMBL" id="VOFY01000009">
    <property type="protein sequence ID" value="KAA8589507.1"/>
    <property type="molecule type" value="Genomic_DNA"/>
</dbReference>
<feature type="non-terminal residue" evidence="1">
    <location>
        <position position="64"/>
    </location>
</feature>
<reference evidence="1 2" key="1">
    <citation type="submission" date="2019-08" db="EMBL/GenBank/DDBJ databases">
        <title>A chromosome-level genome assembly, high-density linkage maps, and genome scans reveal the genomic architecture of hybrid incompatibilities underlying speciation via character displacement in darters (Percidae: Etheostominae).</title>
        <authorList>
            <person name="Moran R.L."/>
            <person name="Catchen J.M."/>
            <person name="Fuller R.C."/>
        </authorList>
    </citation>
    <scope>NUCLEOTIDE SEQUENCE [LARGE SCALE GENOMIC DNA]</scope>
    <source>
        <strain evidence="1">EspeVRDwgs_2016</strain>
        <tissue evidence="1">Muscle</tissue>
    </source>
</reference>
<evidence type="ECO:0000313" key="2">
    <source>
        <dbReference type="Proteomes" id="UP000327493"/>
    </source>
</evidence>
<organism evidence="1 2">
    <name type="scientific">Etheostoma spectabile</name>
    <name type="common">orangethroat darter</name>
    <dbReference type="NCBI Taxonomy" id="54343"/>
    <lineage>
        <taxon>Eukaryota</taxon>
        <taxon>Metazoa</taxon>
        <taxon>Chordata</taxon>
        <taxon>Craniata</taxon>
        <taxon>Vertebrata</taxon>
        <taxon>Euteleostomi</taxon>
        <taxon>Actinopterygii</taxon>
        <taxon>Neopterygii</taxon>
        <taxon>Teleostei</taxon>
        <taxon>Neoteleostei</taxon>
        <taxon>Acanthomorphata</taxon>
        <taxon>Eupercaria</taxon>
        <taxon>Perciformes</taxon>
        <taxon>Percoidei</taxon>
        <taxon>Percidae</taxon>
        <taxon>Etheostomatinae</taxon>
        <taxon>Etheostoma</taxon>
    </lineage>
</organism>
<sequence length="64" mass="7194">MDTSRTKENCNSGSRLAGPPQAIEVFHTFKICQGCDRMNTYKDHCIRGYCSDHDSTAGETFDVF</sequence>
<accession>A0A5J5D608</accession>
<dbReference type="AlphaFoldDB" id="A0A5J5D608"/>
<protein>
    <submittedName>
        <fullName evidence="1">Uncharacterized protein</fullName>
    </submittedName>
</protein>